<dbReference type="SUPFAM" id="SSF53474">
    <property type="entry name" value="alpha/beta-Hydrolases"/>
    <property type="match status" value="1"/>
</dbReference>
<organism evidence="3 4">
    <name type="scientific">Macrolepiota fuliginosa MF-IS2</name>
    <dbReference type="NCBI Taxonomy" id="1400762"/>
    <lineage>
        <taxon>Eukaryota</taxon>
        <taxon>Fungi</taxon>
        <taxon>Dikarya</taxon>
        <taxon>Basidiomycota</taxon>
        <taxon>Agaricomycotina</taxon>
        <taxon>Agaricomycetes</taxon>
        <taxon>Agaricomycetidae</taxon>
        <taxon>Agaricales</taxon>
        <taxon>Agaricineae</taxon>
        <taxon>Agaricaceae</taxon>
        <taxon>Macrolepiota</taxon>
    </lineage>
</organism>
<dbReference type="GO" id="GO:0004622">
    <property type="term" value="F:phosphatidylcholine lysophospholipase activity"/>
    <property type="evidence" value="ECO:0007669"/>
    <property type="project" value="TreeGrafter"/>
</dbReference>
<dbReference type="Gene3D" id="3.40.50.1820">
    <property type="entry name" value="alpha/beta hydrolase"/>
    <property type="match status" value="1"/>
</dbReference>
<reference evidence="3" key="1">
    <citation type="submission" date="2020-11" db="EMBL/GenBank/DDBJ databases">
        <authorList>
            <consortium name="DOE Joint Genome Institute"/>
            <person name="Ahrendt S."/>
            <person name="Riley R."/>
            <person name="Andreopoulos W."/>
            <person name="Labutti K."/>
            <person name="Pangilinan J."/>
            <person name="Ruiz-Duenas F.J."/>
            <person name="Barrasa J.M."/>
            <person name="Sanchez-Garcia M."/>
            <person name="Camarero S."/>
            <person name="Miyauchi S."/>
            <person name="Serrano A."/>
            <person name="Linde D."/>
            <person name="Babiker R."/>
            <person name="Drula E."/>
            <person name="Ayuso-Fernandez I."/>
            <person name="Pacheco R."/>
            <person name="Padilla G."/>
            <person name="Ferreira P."/>
            <person name="Barriuso J."/>
            <person name="Kellner H."/>
            <person name="Castanera R."/>
            <person name="Alfaro M."/>
            <person name="Ramirez L."/>
            <person name="Pisabarro A.G."/>
            <person name="Kuo A."/>
            <person name="Tritt A."/>
            <person name="Lipzen A."/>
            <person name="He G."/>
            <person name="Yan M."/>
            <person name="Ng V."/>
            <person name="Cullen D."/>
            <person name="Martin F."/>
            <person name="Rosso M.-N."/>
            <person name="Henrissat B."/>
            <person name="Hibbett D."/>
            <person name="Martinez A.T."/>
            <person name="Grigoriev I.V."/>
        </authorList>
    </citation>
    <scope>NUCLEOTIDE SEQUENCE</scope>
    <source>
        <strain evidence="3">MF-IS2</strain>
    </source>
</reference>
<proteinExistence type="predicted"/>
<dbReference type="InterPro" id="IPR000073">
    <property type="entry name" value="AB_hydrolase_1"/>
</dbReference>
<sequence>MSKHPNSLQRGLSRLFVAGLFGLALSYFVVVSLVMVPIVQTYITYAHHVHTVGHSTFERPEDHGLAPGKAVNMKLQSSDNTTLGAWFIFAESIHQKTPLLSPSQNQPYIKIPSALNIRPTILFLHGNTGSRALPLRITVYTGLTARLDANLFAVDYRGFGDSAGHPSVEGVARDARAAWDYLMLQGAKPRDVLIVGHSLGTAIASLLAANLASDGIEPRGLVLMSAFSSLRTLMDQYYLFGFLPLLKPLSAIPLAPRLLTWSLKHRFDSLALVPHIKTSVLLAHGENDWDISHTHTSSLFDAFLDPYLPPVLSQPEISMSSHDWDEYPAKQELRAQQRNTIVKTTAINRFGTLEEFVDQKENERRVVMLKTHAGGHDIGRLEGVQDVIGKMFGFH</sequence>
<keyword evidence="4" id="KW-1185">Reference proteome</keyword>
<dbReference type="Pfam" id="PF12697">
    <property type="entry name" value="Abhydrolase_6"/>
    <property type="match status" value="1"/>
</dbReference>
<dbReference type="Proteomes" id="UP000807342">
    <property type="component" value="Unassembled WGS sequence"/>
</dbReference>
<dbReference type="PANTHER" id="PTHR12277:SF194">
    <property type="entry name" value="FI04476P"/>
    <property type="match status" value="1"/>
</dbReference>
<protein>
    <submittedName>
        <fullName evidence="3">Alpha/beta-hydrolase</fullName>
    </submittedName>
</protein>
<name>A0A9P5XD11_9AGAR</name>
<dbReference type="InterPro" id="IPR029058">
    <property type="entry name" value="AB_hydrolase_fold"/>
</dbReference>
<feature type="domain" description="AB hydrolase-1" evidence="2">
    <location>
        <begin position="121"/>
        <end position="315"/>
    </location>
</feature>
<dbReference type="GO" id="GO:0052651">
    <property type="term" value="P:monoacylglycerol catabolic process"/>
    <property type="evidence" value="ECO:0007669"/>
    <property type="project" value="TreeGrafter"/>
</dbReference>
<comment type="caution">
    <text evidence="3">The sequence shown here is derived from an EMBL/GenBank/DDBJ whole genome shotgun (WGS) entry which is preliminary data.</text>
</comment>
<keyword evidence="1" id="KW-1133">Transmembrane helix</keyword>
<dbReference type="PANTHER" id="PTHR12277">
    <property type="entry name" value="ALPHA/BETA HYDROLASE DOMAIN-CONTAINING PROTEIN"/>
    <property type="match status" value="1"/>
</dbReference>
<evidence type="ECO:0000256" key="1">
    <source>
        <dbReference type="SAM" id="Phobius"/>
    </source>
</evidence>
<keyword evidence="1" id="KW-0812">Transmembrane</keyword>
<dbReference type="AlphaFoldDB" id="A0A9P5XD11"/>
<keyword evidence="1" id="KW-0472">Membrane</keyword>
<accession>A0A9P5XD11</accession>
<dbReference type="GO" id="GO:0006660">
    <property type="term" value="P:phosphatidylserine catabolic process"/>
    <property type="evidence" value="ECO:0007669"/>
    <property type="project" value="TreeGrafter"/>
</dbReference>
<evidence type="ECO:0000259" key="2">
    <source>
        <dbReference type="Pfam" id="PF12697"/>
    </source>
</evidence>
<gene>
    <name evidence="3" type="ORF">P691DRAFT_668028</name>
</gene>
<feature type="transmembrane region" description="Helical" evidence="1">
    <location>
        <begin position="12"/>
        <end position="36"/>
    </location>
</feature>
<dbReference type="EMBL" id="MU151139">
    <property type="protein sequence ID" value="KAF9449162.1"/>
    <property type="molecule type" value="Genomic_DNA"/>
</dbReference>
<evidence type="ECO:0000313" key="3">
    <source>
        <dbReference type="EMBL" id="KAF9449162.1"/>
    </source>
</evidence>
<dbReference type="GO" id="GO:0005789">
    <property type="term" value="C:endoplasmic reticulum membrane"/>
    <property type="evidence" value="ECO:0007669"/>
    <property type="project" value="TreeGrafter"/>
</dbReference>
<dbReference type="OrthoDB" id="446723at2759"/>
<evidence type="ECO:0000313" key="4">
    <source>
        <dbReference type="Proteomes" id="UP000807342"/>
    </source>
</evidence>
<dbReference type="GO" id="GO:0047372">
    <property type="term" value="F:monoacylglycerol lipase activity"/>
    <property type="evidence" value="ECO:0007669"/>
    <property type="project" value="TreeGrafter"/>
</dbReference>